<gene>
    <name evidence="2" type="ORF">C8N46_101602</name>
</gene>
<dbReference type="InterPro" id="IPR027843">
    <property type="entry name" value="DUF4440"/>
</dbReference>
<reference evidence="2 3" key="1">
    <citation type="submission" date="2018-04" db="EMBL/GenBank/DDBJ databases">
        <title>Genomic Encyclopedia of Archaeal and Bacterial Type Strains, Phase II (KMG-II): from individual species to whole genera.</title>
        <authorList>
            <person name="Goeker M."/>
        </authorList>
    </citation>
    <scope>NUCLEOTIDE SEQUENCE [LARGE SCALE GENOMIC DNA]</scope>
    <source>
        <strain evidence="2 3">DSM 25731</strain>
    </source>
</reference>
<dbReference type="InterPro" id="IPR032710">
    <property type="entry name" value="NTF2-like_dom_sf"/>
</dbReference>
<name>A0A2T6C6Q2_9FLAO</name>
<evidence type="ECO:0000259" key="1">
    <source>
        <dbReference type="Pfam" id="PF14534"/>
    </source>
</evidence>
<dbReference type="Gene3D" id="3.10.450.50">
    <property type="match status" value="1"/>
</dbReference>
<sequence>MSSLVLFGIYSFQFISMKTKLLAVLFITIFATSCISVRTRSERTVVKKETYIPVDKQLYETILDLDKRFFDAYNTCDLETQRQLISEDIEFFHDKGGLATSKSQIIEAIKNNICGKVTRTLVNESVEVYPIQGYGAVQMGEHKFFNNQEPNAKSIPSKFVTIWKNDNGTWKMTRIVSTHKS</sequence>
<feature type="domain" description="DUF4440" evidence="1">
    <location>
        <begin position="62"/>
        <end position="172"/>
    </location>
</feature>
<evidence type="ECO:0000313" key="2">
    <source>
        <dbReference type="EMBL" id="PTX63992.1"/>
    </source>
</evidence>
<accession>A0A2T6C6Q2</accession>
<evidence type="ECO:0000313" key="3">
    <source>
        <dbReference type="Proteomes" id="UP000244090"/>
    </source>
</evidence>
<organism evidence="2 3">
    <name type="scientific">Kordia periserrulae</name>
    <dbReference type="NCBI Taxonomy" id="701523"/>
    <lineage>
        <taxon>Bacteria</taxon>
        <taxon>Pseudomonadati</taxon>
        <taxon>Bacteroidota</taxon>
        <taxon>Flavobacteriia</taxon>
        <taxon>Flavobacteriales</taxon>
        <taxon>Flavobacteriaceae</taxon>
        <taxon>Kordia</taxon>
    </lineage>
</organism>
<dbReference type="AlphaFoldDB" id="A0A2T6C6Q2"/>
<protein>
    <submittedName>
        <fullName evidence="2">Uncharacterized protein DUF4440</fullName>
    </submittedName>
</protein>
<dbReference type="SUPFAM" id="SSF54427">
    <property type="entry name" value="NTF2-like"/>
    <property type="match status" value="1"/>
</dbReference>
<keyword evidence="3" id="KW-1185">Reference proteome</keyword>
<comment type="caution">
    <text evidence="2">The sequence shown here is derived from an EMBL/GenBank/DDBJ whole genome shotgun (WGS) entry which is preliminary data.</text>
</comment>
<dbReference type="EMBL" id="QBKT01000001">
    <property type="protein sequence ID" value="PTX63992.1"/>
    <property type="molecule type" value="Genomic_DNA"/>
</dbReference>
<proteinExistence type="predicted"/>
<dbReference type="Pfam" id="PF14534">
    <property type="entry name" value="DUF4440"/>
    <property type="match status" value="1"/>
</dbReference>
<dbReference type="Proteomes" id="UP000244090">
    <property type="component" value="Unassembled WGS sequence"/>
</dbReference>